<feature type="region of interest" description="Disordered" evidence="1">
    <location>
        <begin position="1"/>
        <end position="51"/>
    </location>
</feature>
<feature type="domain" description="DUF7322" evidence="3">
    <location>
        <begin position="50"/>
        <end position="110"/>
    </location>
</feature>
<dbReference type="Proteomes" id="UP000199215">
    <property type="component" value="Unassembled WGS sequence"/>
</dbReference>
<feature type="region of interest" description="Disordered" evidence="1">
    <location>
        <begin position="114"/>
        <end position="158"/>
    </location>
</feature>
<keyword evidence="2" id="KW-0472">Membrane</keyword>
<protein>
    <recommendedName>
        <fullName evidence="3">DUF7322 domain-containing protein</fullName>
    </recommendedName>
</protein>
<proteinExistence type="predicted"/>
<gene>
    <name evidence="4" type="ORF">SAMN05192561_101458</name>
</gene>
<evidence type="ECO:0000313" key="5">
    <source>
        <dbReference type="Proteomes" id="UP000199215"/>
    </source>
</evidence>
<feature type="compositionally biased region" description="Acidic residues" evidence="1">
    <location>
        <begin position="1"/>
        <end position="25"/>
    </location>
</feature>
<keyword evidence="2" id="KW-1133">Transmembrane helix</keyword>
<name>A0A1H6HY53_9EURY</name>
<dbReference type="InterPro" id="IPR055746">
    <property type="entry name" value="DUF7322"/>
</dbReference>
<dbReference type="AlphaFoldDB" id="A0A1H6HY53"/>
<reference evidence="4 5" key="1">
    <citation type="submission" date="2016-10" db="EMBL/GenBank/DDBJ databases">
        <authorList>
            <person name="de Groot N.N."/>
        </authorList>
    </citation>
    <scope>NUCLEOTIDE SEQUENCE [LARGE SCALE GENOMIC DNA]</scope>
    <source>
        <strain evidence="4 5">IBRC-M10418</strain>
    </source>
</reference>
<feature type="compositionally biased region" description="Polar residues" evidence="1">
    <location>
        <begin position="144"/>
        <end position="158"/>
    </location>
</feature>
<feature type="transmembrane region" description="Helical" evidence="2">
    <location>
        <begin position="89"/>
        <end position="106"/>
    </location>
</feature>
<evidence type="ECO:0000259" key="3">
    <source>
        <dbReference type="Pfam" id="PF24008"/>
    </source>
</evidence>
<evidence type="ECO:0000313" key="4">
    <source>
        <dbReference type="EMBL" id="SEH39100.1"/>
    </source>
</evidence>
<sequence>MLSSEGDDDVEFAFDEASPAEEDLAPDPPSVENYENRFPEPDVDDLGAGSDLDPRTHRTFIVCVLLSNVALFCVSLGVMLVYFRGQWSIGLGVVGVGVLAGIRTVQHYRSWQQYRRERDARDEAGVDRNETDPEPTEPEPTDPGSTDSEPTDPTSNGS</sequence>
<dbReference type="STRING" id="1267564.SAMN05192561_101458"/>
<accession>A0A1H6HY53</accession>
<dbReference type="OrthoDB" id="341891at2157"/>
<feature type="compositionally biased region" description="Basic and acidic residues" evidence="1">
    <location>
        <begin position="114"/>
        <end position="131"/>
    </location>
</feature>
<keyword evidence="2" id="KW-0812">Transmembrane</keyword>
<evidence type="ECO:0000256" key="2">
    <source>
        <dbReference type="SAM" id="Phobius"/>
    </source>
</evidence>
<dbReference type="RefSeq" id="WP_092813704.1">
    <property type="nucleotide sequence ID" value="NZ_FNWU01000001.1"/>
</dbReference>
<feature type="transmembrane region" description="Helical" evidence="2">
    <location>
        <begin position="60"/>
        <end position="83"/>
    </location>
</feature>
<organism evidence="4 5">
    <name type="scientific">Halopenitus malekzadehii</name>
    <dbReference type="NCBI Taxonomy" id="1267564"/>
    <lineage>
        <taxon>Archaea</taxon>
        <taxon>Methanobacteriati</taxon>
        <taxon>Methanobacteriota</taxon>
        <taxon>Stenosarchaea group</taxon>
        <taxon>Halobacteria</taxon>
        <taxon>Halobacteriales</taxon>
        <taxon>Haloferacaceae</taxon>
        <taxon>Halopenitus</taxon>
    </lineage>
</organism>
<evidence type="ECO:0000256" key="1">
    <source>
        <dbReference type="SAM" id="MobiDB-lite"/>
    </source>
</evidence>
<dbReference type="Pfam" id="PF24008">
    <property type="entry name" value="DUF7322"/>
    <property type="match status" value="1"/>
</dbReference>
<dbReference type="EMBL" id="FNWU01000001">
    <property type="protein sequence ID" value="SEH39100.1"/>
    <property type="molecule type" value="Genomic_DNA"/>
</dbReference>
<keyword evidence="5" id="KW-1185">Reference proteome</keyword>